<dbReference type="InterPro" id="IPR002563">
    <property type="entry name" value="Flavin_Rdtase-like_dom"/>
</dbReference>
<dbReference type="PANTHER" id="PTHR43567">
    <property type="entry name" value="FLAVOREDOXIN-RELATED-RELATED"/>
    <property type="match status" value="1"/>
</dbReference>
<protein>
    <submittedName>
        <fullName evidence="5">Flavin reductase family protein</fullName>
        <ecNumber evidence="5">1.5.1.-</ecNumber>
    </submittedName>
</protein>
<evidence type="ECO:0000256" key="2">
    <source>
        <dbReference type="ARBA" id="ARBA00022630"/>
    </source>
</evidence>
<dbReference type="Pfam" id="PF01613">
    <property type="entry name" value="Flavin_Reduct"/>
    <property type="match status" value="1"/>
</dbReference>
<feature type="domain" description="Flavin reductase like" evidence="4">
    <location>
        <begin position="19"/>
        <end position="192"/>
    </location>
</feature>
<comment type="caution">
    <text evidence="5">The sequence shown here is derived from an EMBL/GenBank/DDBJ whole genome shotgun (WGS) entry which is preliminary data.</text>
</comment>
<keyword evidence="5" id="KW-0560">Oxidoreductase</keyword>
<dbReference type="Proteomes" id="UP001596022">
    <property type="component" value="Unassembled WGS sequence"/>
</dbReference>
<evidence type="ECO:0000313" key="6">
    <source>
        <dbReference type="Proteomes" id="UP001596022"/>
    </source>
</evidence>
<dbReference type="InterPro" id="IPR012349">
    <property type="entry name" value="Split_barrel_FMN-bd"/>
</dbReference>
<reference evidence="6" key="1">
    <citation type="journal article" date="2019" name="Int. J. Syst. Evol. Microbiol.">
        <title>The Global Catalogue of Microorganisms (GCM) 10K type strain sequencing project: providing services to taxonomists for standard genome sequencing and annotation.</title>
        <authorList>
            <consortium name="The Broad Institute Genomics Platform"/>
            <consortium name="The Broad Institute Genome Sequencing Center for Infectious Disease"/>
            <person name="Wu L."/>
            <person name="Ma J."/>
        </authorList>
    </citation>
    <scope>NUCLEOTIDE SEQUENCE [LARGE SCALE GENOMIC DNA]</scope>
    <source>
        <strain evidence="6">CGMCC 1.16306</strain>
    </source>
</reference>
<evidence type="ECO:0000256" key="3">
    <source>
        <dbReference type="ARBA" id="ARBA00038054"/>
    </source>
</evidence>
<sequence>MLETEIYQSKEIHPSILYYGTPVILLCTLNEDGTTNISPLSSSWALEDRIVIGCSVDGKAYENLCHHRACVINVPDPALWENVEKLASLTGKKAMPEWKRAAGFHYKKDKFTTAGLTAEPSKIVKPARIKECPLQIEAAVQHIRVSSGESFAIIETQAVCIHAHHRIAIGNKYIDPAKWSPLIYNFRHYFSLGAELGKTFRAESKPDTP</sequence>
<gene>
    <name evidence="5" type="ORF">ACFO4N_06965</name>
</gene>
<comment type="cofactor">
    <cofactor evidence="1">
        <name>FMN</name>
        <dbReference type="ChEBI" id="CHEBI:58210"/>
    </cofactor>
</comment>
<accession>A0ABV9GJY2</accession>
<keyword evidence="6" id="KW-1185">Reference proteome</keyword>
<dbReference type="EMBL" id="JBHSFW010000001">
    <property type="protein sequence ID" value="MFC4618473.1"/>
    <property type="molecule type" value="Genomic_DNA"/>
</dbReference>
<organism evidence="5 6">
    <name type="scientific">Camelliibacillus cellulosilyticus</name>
    <dbReference type="NCBI Taxonomy" id="2174486"/>
    <lineage>
        <taxon>Bacteria</taxon>
        <taxon>Bacillati</taxon>
        <taxon>Bacillota</taxon>
        <taxon>Bacilli</taxon>
        <taxon>Bacillales</taxon>
        <taxon>Sporolactobacillaceae</taxon>
        <taxon>Camelliibacillus</taxon>
    </lineage>
</organism>
<dbReference type="SUPFAM" id="SSF50475">
    <property type="entry name" value="FMN-binding split barrel"/>
    <property type="match status" value="1"/>
</dbReference>
<dbReference type="RefSeq" id="WP_376845457.1">
    <property type="nucleotide sequence ID" value="NZ_JBHSFW010000001.1"/>
</dbReference>
<evidence type="ECO:0000259" key="4">
    <source>
        <dbReference type="Pfam" id="PF01613"/>
    </source>
</evidence>
<dbReference type="EC" id="1.5.1.-" evidence="5"/>
<dbReference type="GO" id="GO:0016491">
    <property type="term" value="F:oxidoreductase activity"/>
    <property type="evidence" value="ECO:0007669"/>
    <property type="project" value="UniProtKB-KW"/>
</dbReference>
<dbReference type="PANTHER" id="PTHR43567:SF1">
    <property type="entry name" value="FLAVOREDOXIN"/>
    <property type="match status" value="1"/>
</dbReference>
<evidence type="ECO:0000313" key="5">
    <source>
        <dbReference type="EMBL" id="MFC4618473.1"/>
    </source>
</evidence>
<proteinExistence type="inferred from homology"/>
<keyword evidence="2" id="KW-0285">Flavoprotein</keyword>
<dbReference type="Gene3D" id="2.30.110.10">
    <property type="entry name" value="Electron Transport, Fmn-binding Protein, Chain A"/>
    <property type="match status" value="1"/>
</dbReference>
<name>A0ABV9GJY2_9BACL</name>
<comment type="similarity">
    <text evidence="3">Belongs to the flavoredoxin family.</text>
</comment>
<dbReference type="InterPro" id="IPR052174">
    <property type="entry name" value="Flavoredoxin"/>
</dbReference>
<evidence type="ECO:0000256" key="1">
    <source>
        <dbReference type="ARBA" id="ARBA00001917"/>
    </source>
</evidence>